<dbReference type="InterPro" id="IPR013328">
    <property type="entry name" value="6PGD_dom2"/>
</dbReference>
<dbReference type="PANTHER" id="PTHR21708">
    <property type="entry name" value="PROBABLE 2-DEHYDROPANTOATE 2-REDUCTASE"/>
    <property type="match status" value="1"/>
</dbReference>
<feature type="domain" description="Ketopantoate reductase N-terminal" evidence="4">
    <location>
        <begin position="9"/>
        <end position="152"/>
    </location>
</feature>
<protein>
    <submittedName>
        <fullName evidence="7">2-dehydropantoate 2-reductase</fullName>
    </submittedName>
</protein>
<dbReference type="InterPro" id="IPR013752">
    <property type="entry name" value="KPA_reductase"/>
</dbReference>
<dbReference type="Gene3D" id="3.40.50.720">
    <property type="entry name" value="NAD(P)-binding Rossmann-like Domain"/>
    <property type="match status" value="1"/>
</dbReference>
<dbReference type="Proteomes" id="UP000572817">
    <property type="component" value="Unassembled WGS sequence"/>
</dbReference>
<organism evidence="7 8">
    <name type="scientific">Botryosphaeria dothidea</name>
    <dbReference type="NCBI Taxonomy" id="55169"/>
    <lineage>
        <taxon>Eukaryota</taxon>
        <taxon>Fungi</taxon>
        <taxon>Dikarya</taxon>
        <taxon>Ascomycota</taxon>
        <taxon>Pezizomycotina</taxon>
        <taxon>Dothideomycetes</taxon>
        <taxon>Dothideomycetes incertae sedis</taxon>
        <taxon>Botryosphaeriales</taxon>
        <taxon>Botryosphaeriaceae</taxon>
        <taxon>Botryosphaeria</taxon>
    </lineage>
</organism>
<dbReference type="InterPro" id="IPR003710">
    <property type="entry name" value="ApbA"/>
</dbReference>
<dbReference type="NCBIfam" id="TIGR00745">
    <property type="entry name" value="apbA_panE"/>
    <property type="match status" value="1"/>
</dbReference>
<comment type="caution">
    <text evidence="7">The sequence shown here is derived from an EMBL/GenBank/DDBJ whole genome shotgun (WGS) entry which is preliminary data.</text>
</comment>
<dbReference type="InterPro" id="IPR008927">
    <property type="entry name" value="6-PGluconate_DH-like_C_sf"/>
</dbReference>
<evidence type="ECO:0000256" key="1">
    <source>
        <dbReference type="ARBA" id="ARBA00007870"/>
    </source>
</evidence>
<gene>
    <name evidence="7" type="ORF">GTA08_BOTSDO06182</name>
    <name evidence="6" type="ORF">GTA08_BOTSDO10317</name>
</gene>
<dbReference type="Gene3D" id="1.10.1040.10">
    <property type="entry name" value="N-(1-d-carboxylethyl)-l-norvaline Dehydrogenase, domain 2"/>
    <property type="match status" value="1"/>
</dbReference>
<evidence type="ECO:0000313" key="7">
    <source>
        <dbReference type="EMBL" id="KAF4305056.1"/>
    </source>
</evidence>
<evidence type="ECO:0000256" key="2">
    <source>
        <dbReference type="ARBA" id="ARBA00022857"/>
    </source>
</evidence>
<dbReference type="FunFam" id="1.10.1040.10:FF:000017">
    <property type="entry name" value="2-dehydropantoate 2-reductase"/>
    <property type="match status" value="1"/>
</dbReference>
<reference evidence="7 8" key="1">
    <citation type="submission" date="2020-04" db="EMBL/GenBank/DDBJ databases">
        <title>Genome Assembly and Annotation of Botryosphaeria dothidea sdau 11-99, a Latent Pathogen of Apple Fruit Ring Rot in China.</title>
        <authorList>
            <person name="Yu C."/>
            <person name="Diao Y."/>
            <person name="Lu Q."/>
            <person name="Zhao J."/>
            <person name="Cui S."/>
            <person name="Peng C."/>
            <person name="He B."/>
            <person name="Liu H."/>
        </authorList>
    </citation>
    <scope>NUCLEOTIDE SEQUENCE [LARGE SCALE GENOMIC DNA]</scope>
    <source>
        <strain evidence="8">sdau11-99</strain>
        <strain evidence="7">Sdau11-99</strain>
    </source>
</reference>
<dbReference type="InterPro" id="IPR051402">
    <property type="entry name" value="KPR-Related"/>
</dbReference>
<dbReference type="Pfam" id="PF02558">
    <property type="entry name" value="ApbA"/>
    <property type="match status" value="1"/>
</dbReference>
<dbReference type="EMBL" id="WWBZ02000073">
    <property type="protein sequence ID" value="KAF4302521.1"/>
    <property type="molecule type" value="Genomic_DNA"/>
</dbReference>
<proteinExistence type="inferred from homology"/>
<dbReference type="SUPFAM" id="SSF48179">
    <property type="entry name" value="6-phosphogluconate dehydrogenase C-terminal domain-like"/>
    <property type="match status" value="1"/>
</dbReference>
<evidence type="ECO:0000313" key="8">
    <source>
        <dbReference type="Proteomes" id="UP000572817"/>
    </source>
</evidence>
<name>A0A8H4IPW8_9PEZI</name>
<evidence type="ECO:0000259" key="5">
    <source>
        <dbReference type="Pfam" id="PF08546"/>
    </source>
</evidence>
<dbReference type="AlphaFoldDB" id="A0A8H4IPW8"/>
<feature type="domain" description="Ketopantoate reductase C-terminal" evidence="5">
    <location>
        <begin position="194"/>
        <end position="312"/>
    </location>
</feature>
<keyword evidence="8" id="KW-1185">Reference proteome</keyword>
<dbReference type="PANTHER" id="PTHR21708:SF40">
    <property type="entry name" value="REDUCTASE FAMILY PROTEIN, PUTATIVE (AFU_ORTHOLOGUE AFUA_2G14497)-RELATED"/>
    <property type="match status" value="1"/>
</dbReference>
<dbReference type="EMBL" id="WWBZ02000040">
    <property type="protein sequence ID" value="KAF4305056.1"/>
    <property type="molecule type" value="Genomic_DNA"/>
</dbReference>
<accession>A0A8H4IPW8</accession>
<dbReference type="InterPro" id="IPR013332">
    <property type="entry name" value="KPR_N"/>
</dbReference>
<dbReference type="GO" id="GO:0005737">
    <property type="term" value="C:cytoplasm"/>
    <property type="evidence" value="ECO:0007669"/>
    <property type="project" value="TreeGrafter"/>
</dbReference>
<sequence length="357" mass="39403">MTVQKPLDILIFGTGAVGSTLGWRLAQNPNARLSVVCRSNYEAVKRRGIQLTTKMWGNGQFTPYRVIRSTREVSDMSFDYVVCANKVTSSDGFSFIKELGPAVSKNTTLVSAQNGVGVEAPLRSVFRNNTILSAVCYISCLQPVPGIIQQVSNIRPHAFHVGTYDPRDSGAAEVDSLKLEKFVALDDKFKQIGDVQAERWTKQIFNGAWNPMTAISGLETHPLLESPYVQTVLQLATEIYEVAVNLEISLSDDLPVQTIEFARNNPSLAPSMLQDARKNRPMEVESLCGNICRLADQNGVPVPTIKLVYHTLLEMNRRIMAPELSLASRTEHIVKRNRSVAQEITVRRAVEAAAAAC</sequence>
<evidence type="ECO:0000259" key="4">
    <source>
        <dbReference type="Pfam" id="PF02558"/>
    </source>
</evidence>
<keyword evidence="3" id="KW-0560">Oxidoreductase</keyword>
<dbReference type="GO" id="GO:0008677">
    <property type="term" value="F:2-dehydropantoate 2-reductase activity"/>
    <property type="evidence" value="ECO:0007669"/>
    <property type="project" value="InterPro"/>
</dbReference>
<dbReference type="GO" id="GO:0015940">
    <property type="term" value="P:pantothenate biosynthetic process"/>
    <property type="evidence" value="ECO:0007669"/>
    <property type="project" value="InterPro"/>
</dbReference>
<evidence type="ECO:0000256" key="3">
    <source>
        <dbReference type="ARBA" id="ARBA00023002"/>
    </source>
</evidence>
<dbReference type="OrthoDB" id="3609at2759"/>
<keyword evidence="2" id="KW-0521">NADP</keyword>
<dbReference type="Pfam" id="PF08546">
    <property type="entry name" value="ApbA_C"/>
    <property type="match status" value="1"/>
</dbReference>
<comment type="similarity">
    <text evidence="1">Belongs to the ketopantoate reductase family.</text>
</comment>
<evidence type="ECO:0000313" key="6">
    <source>
        <dbReference type="EMBL" id="KAF4302521.1"/>
    </source>
</evidence>